<evidence type="ECO:0000313" key="2">
    <source>
        <dbReference type="Proteomes" id="UP001189429"/>
    </source>
</evidence>
<proteinExistence type="predicted"/>
<sequence>MDPLVGPQQHVDVFALSPMAGNCALLRGLLTVESMMLARLVYVPINAVIPPPLDVQPNFTAYYLDRIEQGKARRKLKKAGVSEQLPGDSIELSFFFAQCSLEATVQIMEPLGYKLLYLEHFYAVFASASDFVALSEASRPTAAPRAPADTTTFEAWRAGWYCSPVSRYLVDAEAHAGFDADWLVTSSSEDAKTIGTSSNAACAPTVAGLVLRSIMGKFSHPDPSKSQGPFFDGTQVPHLTAAERTHIGHIEQGGLQPAAAARVLEAMDPNVPMRSRIEFCRLLASFVAVCPDRLDTKYDKVTFREQLVAANEQVHAALNSDFRQTLRVSNQMLAAELRTWGAMELALAHRALAGRATVRVNHASMRPFVVASAQLFNRANWTAHLNSAQAQFESFVPEEKRAPLRSQ</sequence>
<gene>
    <name evidence="1" type="ORF">PCOR1329_LOCUS56206</name>
</gene>
<organism evidence="1 2">
    <name type="scientific">Prorocentrum cordatum</name>
    <dbReference type="NCBI Taxonomy" id="2364126"/>
    <lineage>
        <taxon>Eukaryota</taxon>
        <taxon>Sar</taxon>
        <taxon>Alveolata</taxon>
        <taxon>Dinophyceae</taxon>
        <taxon>Prorocentrales</taxon>
        <taxon>Prorocentraceae</taxon>
        <taxon>Prorocentrum</taxon>
    </lineage>
</organism>
<evidence type="ECO:0000313" key="1">
    <source>
        <dbReference type="EMBL" id="CAK0869999.1"/>
    </source>
</evidence>
<keyword evidence="2" id="KW-1185">Reference proteome</keyword>
<protein>
    <submittedName>
        <fullName evidence="1">Uncharacterized protein</fullName>
    </submittedName>
</protein>
<dbReference type="Proteomes" id="UP001189429">
    <property type="component" value="Unassembled WGS sequence"/>
</dbReference>
<comment type="caution">
    <text evidence="1">The sequence shown here is derived from an EMBL/GenBank/DDBJ whole genome shotgun (WGS) entry which is preliminary data.</text>
</comment>
<name>A0ABN9VD44_9DINO</name>
<accession>A0ABN9VD44</accession>
<dbReference type="EMBL" id="CAUYUJ010016913">
    <property type="protein sequence ID" value="CAK0869999.1"/>
    <property type="molecule type" value="Genomic_DNA"/>
</dbReference>
<reference evidence="1" key="1">
    <citation type="submission" date="2023-10" db="EMBL/GenBank/DDBJ databases">
        <authorList>
            <person name="Chen Y."/>
            <person name="Shah S."/>
            <person name="Dougan E. K."/>
            <person name="Thang M."/>
            <person name="Chan C."/>
        </authorList>
    </citation>
    <scope>NUCLEOTIDE SEQUENCE [LARGE SCALE GENOMIC DNA]</scope>
</reference>